<reference evidence="10" key="1">
    <citation type="journal article" date="2014" name="Int. J. Syst. Evol. Microbiol.">
        <title>Complete genome sequence of Corynebacterium casei LMG S-19264T (=DSM 44701T), isolated from a smear-ripened cheese.</title>
        <authorList>
            <consortium name="US DOE Joint Genome Institute (JGI-PGF)"/>
            <person name="Walter F."/>
            <person name="Albersmeier A."/>
            <person name="Kalinowski J."/>
            <person name="Ruckert C."/>
        </authorList>
    </citation>
    <scope>NUCLEOTIDE SEQUENCE</scope>
    <source>
        <strain evidence="10">NBRC 101628</strain>
    </source>
</reference>
<evidence type="ECO:0000256" key="1">
    <source>
        <dbReference type="ARBA" id="ARBA00004429"/>
    </source>
</evidence>
<comment type="subcellular location">
    <subcellularLocation>
        <location evidence="1">Cell inner membrane</location>
        <topology evidence="1">Multi-pass membrane protein</topology>
    </subcellularLocation>
</comment>
<feature type="transmembrane region" description="Helical" evidence="8">
    <location>
        <begin position="100"/>
        <end position="119"/>
    </location>
</feature>
<reference evidence="10" key="2">
    <citation type="submission" date="2023-01" db="EMBL/GenBank/DDBJ databases">
        <title>Draft genome sequence of Paraferrimonas sedimenticola strain NBRC 101628.</title>
        <authorList>
            <person name="Sun Q."/>
            <person name="Mori K."/>
        </authorList>
    </citation>
    <scope>NUCLEOTIDE SEQUENCE</scope>
    <source>
        <strain evidence="10">NBRC 101628</strain>
    </source>
</reference>
<feature type="domain" description="Major facilitator superfamily (MFS) profile" evidence="9">
    <location>
        <begin position="203"/>
        <end position="390"/>
    </location>
</feature>
<dbReference type="InterPro" id="IPR036259">
    <property type="entry name" value="MFS_trans_sf"/>
</dbReference>
<dbReference type="GO" id="GO:0030395">
    <property type="term" value="F:lactose binding"/>
    <property type="evidence" value="ECO:0007669"/>
    <property type="project" value="TreeGrafter"/>
</dbReference>
<keyword evidence="7 8" id="KW-0472">Membrane</keyword>
<dbReference type="NCBIfam" id="NF037955">
    <property type="entry name" value="mfs"/>
    <property type="match status" value="1"/>
</dbReference>
<comment type="caution">
    <text evidence="10">The sequence shown here is derived from an EMBL/GenBank/DDBJ whole genome shotgun (WGS) entry which is preliminary data.</text>
</comment>
<dbReference type="InterPro" id="IPR024989">
    <property type="entry name" value="MFS_assoc_dom"/>
</dbReference>
<feature type="transmembrane region" description="Helical" evidence="8">
    <location>
        <begin position="165"/>
        <end position="182"/>
    </location>
</feature>
<dbReference type="Gene3D" id="1.20.1250.20">
    <property type="entry name" value="MFS general substrate transporter like domains"/>
    <property type="match status" value="2"/>
</dbReference>
<keyword evidence="11" id="KW-1185">Reference proteome</keyword>
<dbReference type="PANTHER" id="PTHR23522:SF10">
    <property type="entry name" value="3-PHENYLPROPIONIC ACID TRANSPORTER-RELATED"/>
    <property type="match status" value="1"/>
</dbReference>
<dbReference type="SUPFAM" id="SSF103473">
    <property type="entry name" value="MFS general substrate transporter"/>
    <property type="match status" value="1"/>
</dbReference>
<evidence type="ECO:0000313" key="11">
    <source>
        <dbReference type="Proteomes" id="UP001161422"/>
    </source>
</evidence>
<feature type="transmembrane region" description="Helical" evidence="8">
    <location>
        <begin position="239"/>
        <end position="257"/>
    </location>
</feature>
<name>A0AA37RWF1_9GAMM</name>
<feature type="transmembrane region" description="Helical" evidence="8">
    <location>
        <begin position="269"/>
        <end position="287"/>
    </location>
</feature>
<keyword evidence="2" id="KW-0813">Transport</keyword>
<evidence type="ECO:0000256" key="3">
    <source>
        <dbReference type="ARBA" id="ARBA00022475"/>
    </source>
</evidence>
<keyword evidence="3" id="KW-1003">Cell membrane</keyword>
<feature type="transmembrane region" description="Helical" evidence="8">
    <location>
        <begin position="12"/>
        <end position="34"/>
    </location>
</feature>
<dbReference type="AlphaFoldDB" id="A0AA37RWF1"/>
<keyword evidence="5 8" id="KW-0812">Transmembrane</keyword>
<dbReference type="InterPro" id="IPR026032">
    <property type="entry name" value="HcaT-like"/>
</dbReference>
<feature type="transmembrane region" description="Helical" evidence="8">
    <location>
        <begin position="361"/>
        <end position="379"/>
    </location>
</feature>
<dbReference type="Proteomes" id="UP001161422">
    <property type="component" value="Unassembled WGS sequence"/>
</dbReference>
<evidence type="ECO:0000256" key="2">
    <source>
        <dbReference type="ARBA" id="ARBA00022448"/>
    </source>
</evidence>
<dbReference type="PROSITE" id="PS50850">
    <property type="entry name" value="MFS"/>
    <property type="match status" value="1"/>
</dbReference>
<dbReference type="EMBL" id="BSNC01000005">
    <property type="protein sequence ID" value="GLP96585.1"/>
    <property type="molecule type" value="Genomic_DNA"/>
</dbReference>
<gene>
    <name evidence="10" type="ORF">GCM10007895_18910</name>
</gene>
<keyword evidence="6 8" id="KW-1133">Transmembrane helix</keyword>
<organism evidence="10 11">
    <name type="scientific">Paraferrimonas sedimenticola</name>
    <dbReference type="NCBI Taxonomy" id="375674"/>
    <lineage>
        <taxon>Bacteria</taxon>
        <taxon>Pseudomonadati</taxon>
        <taxon>Pseudomonadota</taxon>
        <taxon>Gammaproteobacteria</taxon>
        <taxon>Alteromonadales</taxon>
        <taxon>Ferrimonadaceae</taxon>
        <taxon>Paraferrimonas</taxon>
    </lineage>
</organism>
<sequence length="390" mass="42307">MTDNPQAAQPKLWLAACYFFYFSILGVLVPYLGLYLDFRGFDSGEIGTLMAILMATRVLAPNLWAWLADKTGWRVELIQLGSAAACFTFVSFYYPGGFLYTAASLALYTFFWNSILAQLEVVTLESLGNATHKYGKIRSWGSVGYIALSVAAGALIELFGPGAMLHIVLFLFAALMAVSLPLKRHKPSPVTQQTSSGFKPTASMIWFLLSSILLQMSMAPFYVFFVLYLEQLGYSATSAGFYVAIGVVAEIGIFLVASRLLGRFGVKSLLVVSLVFTTARWLLLAHGGDSAVLLGISQILHAFSFGLAHAASIQYIHANFPKQHRSKGQALYASLSFGLGGALGAYWIGQVWQGGDGAQSAWHLAALWAGMAALTATMLQSSKQKDHKTK</sequence>
<evidence type="ECO:0000256" key="5">
    <source>
        <dbReference type="ARBA" id="ARBA00022692"/>
    </source>
</evidence>
<protein>
    <submittedName>
        <fullName evidence="10">MFS transporter</fullName>
    </submittedName>
</protein>
<feature type="transmembrane region" description="Helical" evidence="8">
    <location>
        <begin position="77"/>
        <end position="94"/>
    </location>
</feature>
<evidence type="ECO:0000313" key="10">
    <source>
        <dbReference type="EMBL" id="GLP96585.1"/>
    </source>
</evidence>
<evidence type="ECO:0000256" key="7">
    <source>
        <dbReference type="ARBA" id="ARBA00023136"/>
    </source>
</evidence>
<dbReference type="Pfam" id="PF12832">
    <property type="entry name" value="MFS_1_like"/>
    <property type="match status" value="1"/>
</dbReference>
<proteinExistence type="predicted"/>
<feature type="transmembrane region" description="Helical" evidence="8">
    <location>
        <begin position="203"/>
        <end position="227"/>
    </location>
</feature>
<feature type="transmembrane region" description="Helical" evidence="8">
    <location>
        <begin position="330"/>
        <end position="349"/>
    </location>
</feature>
<keyword evidence="4" id="KW-0997">Cell inner membrane</keyword>
<dbReference type="PANTHER" id="PTHR23522">
    <property type="entry name" value="BLL5896 PROTEIN"/>
    <property type="match status" value="1"/>
</dbReference>
<dbReference type="InterPro" id="IPR020846">
    <property type="entry name" value="MFS_dom"/>
</dbReference>
<feature type="transmembrane region" description="Helical" evidence="8">
    <location>
        <begin position="299"/>
        <end position="318"/>
    </location>
</feature>
<feature type="transmembrane region" description="Helical" evidence="8">
    <location>
        <begin position="140"/>
        <end position="159"/>
    </location>
</feature>
<evidence type="ECO:0000256" key="8">
    <source>
        <dbReference type="SAM" id="Phobius"/>
    </source>
</evidence>
<dbReference type="PIRSF" id="PIRSF004925">
    <property type="entry name" value="HcaT"/>
    <property type="match status" value="1"/>
</dbReference>
<evidence type="ECO:0000259" key="9">
    <source>
        <dbReference type="PROSITE" id="PS50850"/>
    </source>
</evidence>
<dbReference type="GO" id="GO:0005886">
    <property type="term" value="C:plasma membrane"/>
    <property type="evidence" value="ECO:0007669"/>
    <property type="project" value="UniProtKB-SubCell"/>
</dbReference>
<evidence type="ECO:0000256" key="4">
    <source>
        <dbReference type="ARBA" id="ARBA00022519"/>
    </source>
</evidence>
<feature type="transmembrane region" description="Helical" evidence="8">
    <location>
        <begin position="46"/>
        <end position="65"/>
    </location>
</feature>
<accession>A0AA37RWF1</accession>
<dbReference type="RefSeq" id="WP_095503913.1">
    <property type="nucleotide sequence ID" value="NZ_BSNC01000005.1"/>
</dbReference>
<evidence type="ECO:0000256" key="6">
    <source>
        <dbReference type="ARBA" id="ARBA00022989"/>
    </source>
</evidence>
<dbReference type="GO" id="GO:0015528">
    <property type="term" value="F:lactose:proton symporter activity"/>
    <property type="evidence" value="ECO:0007669"/>
    <property type="project" value="TreeGrafter"/>
</dbReference>